<dbReference type="EMBL" id="LQYG01000017">
    <property type="protein sequence ID" value="KYC65396.1"/>
    <property type="molecule type" value="Genomic_DNA"/>
</dbReference>
<proteinExistence type="predicted"/>
<sequence length="38" mass="4271">MIIWWALTSSGYMQITYKLKKGSGYLLPFFGCPAGGRK</sequence>
<dbReference type="AlphaFoldDB" id="A0A150K7L9"/>
<comment type="caution">
    <text evidence="1">The sequence shown here is derived from an EMBL/GenBank/DDBJ whole genome shotgun (WGS) entry which is preliminary data.</text>
</comment>
<evidence type="ECO:0000313" key="1">
    <source>
        <dbReference type="EMBL" id="KYC65396.1"/>
    </source>
</evidence>
<dbReference type="Proteomes" id="UP000075288">
    <property type="component" value="Unassembled WGS sequence"/>
</dbReference>
<name>A0A150K7L9_HEYCO</name>
<protein>
    <submittedName>
        <fullName evidence="1">Uncharacterized protein</fullName>
    </submittedName>
</protein>
<reference evidence="1 2" key="1">
    <citation type="submission" date="2016-01" db="EMBL/GenBank/DDBJ databases">
        <title>Genome Sequences of Twelve Sporeforming Bacillus Species Isolated from Foods.</title>
        <authorList>
            <person name="Berendsen E.M."/>
            <person name="Wells-Bennik M.H."/>
            <person name="Krawcyk A.O."/>
            <person name="De Jong A."/>
            <person name="Holsappel S."/>
            <person name="Eijlander R.T."/>
            <person name="Kuipers O.P."/>
        </authorList>
    </citation>
    <scope>NUCLEOTIDE SEQUENCE [LARGE SCALE GENOMIC DNA]</scope>
    <source>
        <strain evidence="1 2">B4098</strain>
    </source>
</reference>
<organism evidence="1 2">
    <name type="scientific">Heyndrickxia coagulans</name>
    <name type="common">Weizmannia coagulans</name>
    <dbReference type="NCBI Taxonomy" id="1398"/>
    <lineage>
        <taxon>Bacteria</taxon>
        <taxon>Bacillati</taxon>
        <taxon>Bacillota</taxon>
        <taxon>Bacilli</taxon>
        <taxon>Bacillales</taxon>
        <taxon>Bacillaceae</taxon>
        <taxon>Heyndrickxia</taxon>
    </lineage>
</organism>
<gene>
    <name evidence="1" type="ORF">B4098_1658</name>
</gene>
<evidence type="ECO:0000313" key="2">
    <source>
        <dbReference type="Proteomes" id="UP000075288"/>
    </source>
</evidence>
<dbReference type="PATRIC" id="fig|1398.26.peg.1498"/>
<accession>A0A150K7L9</accession>